<comment type="caution">
    <text evidence="3">The sequence shown here is derived from an EMBL/GenBank/DDBJ whole genome shotgun (WGS) entry which is preliminary data.</text>
</comment>
<reference evidence="3 4" key="1">
    <citation type="submission" date="2019-02" db="EMBL/GenBank/DDBJ databases">
        <title>Genome sequencing of the rare red list fungi Antrodiella citrinella (Flaviporus citrinellus).</title>
        <authorList>
            <person name="Buettner E."/>
            <person name="Kellner H."/>
        </authorList>
    </citation>
    <scope>NUCLEOTIDE SEQUENCE [LARGE SCALE GENOMIC DNA]</scope>
    <source>
        <strain evidence="3 4">DSM 108506</strain>
    </source>
</reference>
<organism evidence="3 4">
    <name type="scientific">Antrodiella citrinella</name>
    <dbReference type="NCBI Taxonomy" id="2447956"/>
    <lineage>
        <taxon>Eukaryota</taxon>
        <taxon>Fungi</taxon>
        <taxon>Dikarya</taxon>
        <taxon>Basidiomycota</taxon>
        <taxon>Agaricomycotina</taxon>
        <taxon>Agaricomycetes</taxon>
        <taxon>Polyporales</taxon>
        <taxon>Steccherinaceae</taxon>
        <taxon>Antrodiella</taxon>
    </lineage>
</organism>
<keyword evidence="1" id="KW-0175">Coiled coil</keyword>
<feature type="coiled-coil region" evidence="1">
    <location>
        <begin position="83"/>
        <end position="110"/>
    </location>
</feature>
<evidence type="ECO:0000256" key="1">
    <source>
        <dbReference type="SAM" id="Coils"/>
    </source>
</evidence>
<keyword evidence="4" id="KW-1185">Reference proteome</keyword>
<name>A0A4V3XGE0_9APHY</name>
<dbReference type="Proteomes" id="UP000308730">
    <property type="component" value="Unassembled WGS sequence"/>
</dbReference>
<feature type="region of interest" description="Disordered" evidence="2">
    <location>
        <begin position="1"/>
        <end position="30"/>
    </location>
</feature>
<sequence>MFPTREGGGKYDDGDGVSQSDDNGGHNLSDHICYHIRNSNRDVNCDRKHYRSSDFDYPSQTEGHDTNTESIDEDVGNVEEHQLRKLDAVYSRVSARLSDLKERIKAQEEVCGIGRAADSDPQCPPDFVV</sequence>
<feature type="region of interest" description="Disordered" evidence="2">
    <location>
        <begin position="51"/>
        <end position="75"/>
    </location>
</feature>
<dbReference type="EMBL" id="SGPM01000468">
    <property type="protein sequence ID" value="THH20973.1"/>
    <property type="molecule type" value="Genomic_DNA"/>
</dbReference>
<protein>
    <submittedName>
        <fullName evidence="3">Uncharacterized protein</fullName>
    </submittedName>
</protein>
<accession>A0A4V3XGE0</accession>
<proteinExistence type="predicted"/>
<dbReference type="AlphaFoldDB" id="A0A4V3XGE0"/>
<evidence type="ECO:0000256" key="2">
    <source>
        <dbReference type="SAM" id="MobiDB-lite"/>
    </source>
</evidence>
<gene>
    <name evidence="3" type="ORF">EUX98_g8479</name>
</gene>
<evidence type="ECO:0000313" key="4">
    <source>
        <dbReference type="Proteomes" id="UP000308730"/>
    </source>
</evidence>
<evidence type="ECO:0000313" key="3">
    <source>
        <dbReference type="EMBL" id="THH20973.1"/>
    </source>
</evidence>